<keyword evidence="11" id="KW-1185">Reference proteome</keyword>
<dbReference type="SUPFAM" id="SSF51206">
    <property type="entry name" value="cAMP-binding domain-like"/>
    <property type="match status" value="1"/>
</dbReference>
<evidence type="ECO:0000259" key="9">
    <source>
        <dbReference type="PROSITE" id="PS50042"/>
    </source>
</evidence>
<evidence type="ECO:0000256" key="2">
    <source>
        <dbReference type="ARBA" id="ARBA00022448"/>
    </source>
</evidence>
<keyword evidence="2" id="KW-0813">Transport</keyword>
<evidence type="ECO:0000256" key="8">
    <source>
        <dbReference type="ARBA" id="ARBA00023303"/>
    </source>
</evidence>
<dbReference type="PROSITE" id="PS50042">
    <property type="entry name" value="CNMP_BINDING_3"/>
    <property type="match status" value="1"/>
</dbReference>
<comment type="subcellular location">
    <subcellularLocation>
        <location evidence="1">Membrane</location>
        <topology evidence="1">Multi-pass membrane protein</topology>
    </subcellularLocation>
</comment>
<proteinExistence type="predicted"/>
<dbReference type="InterPro" id="IPR050866">
    <property type="entry name" value="CNG_cation_channel"/>
</dbReference>
<keyword evidence="6" id="KW-0472">Membrane</keyword>
<name>A0AA41R6H5_9BACT</name>
<dbReference type="EMBL" id="JALJRB010000004">
    <property type="protein sequence ID" value="MCJ8499988.1"/>
    <property type="molecule type" value="Genomic_DNA"/>
</dbReference>
<dbReference type="Proteomes" id="UP001165427">
    <property type="component" value="Unassembled WGS sequence"/>
</dbReference>
<gene>
    <name evidence="10" type="ORF">MRX98_05335</name>
</gene>
<dbReference type="InterPro" id="IPR018490">
    <property type="entry name" value="cNMP-bd_dom_sf"/>
</dbReference>
<dbReference type="InterPro" id="IPR025497">
    <property type="entry name" value="PatA-like_N"/>
</dbReference>
<dbReference type="PROSITE" id="PS00888">
    <property type="entry name" value="CNMP_BINDING_1"/>
    <property type="match status" value="1"/>
</dbReference>
<dbReference type="RefSeq" id="WP_246903701.1">
    <property type="nucleotide sequence ID" value="NZ_JALJRB010000004.1"/>
</dbReference>
<dbReference type="AlphaFoldDB" id="A0AA41R6H5"/>
<dbReference type="InterPro" id="IPR014710">
    <property type="entry name" value="RmlC-like_jellyroll"/>
</dbReference>
<dbReference type="Pfam" id="PF00027">
    <property type="entry name" value="cNMP_binding"/>
    <property type="match status" value="1"/>
</dbReference>
<feature type="domain" description="Cyclic nucleotide-binding" evidence="9">
    <location>
        <begin position="126"/>
        <end position="242"/>
    </location>
</feature>
<dbReference type="PANTHER" id="PTHR45638:SF11">
    <property type="entry name" value="CYCLIC NUCLEOTIDE-GATED CATION CHANNEL SUBUNIT A"/>
    <property type="match status" value="1"/>
</dbReference>
<evidence type="ECO:0000256" key="1">
    <source>
        <dbReference type="ARBA" id="ARBA00004141"/>
    </source>
</evidence>
<dbReference type="InterPro" id="IPR000595">
    <property type="entry name" value="cNMP-bd_dom"/>
</dbReference>
<evidence type="ECO:0000313" key="10">
    <source>
        <dbReference type="EMBL" id="MCJ8499988.1"/>
    </source>
</evidence>
<evidence type="ECO:0000256" key="5">
    <source>
        <dbReference type="ARBA" id="ARBA00023065"/>
    </source>
</evidence>
<reference evidence="10" key="1">
    <citation type="submission" date="2022-04" db="EMBL/GenBank/DDBJ databases">
        <title>Desulfatitalea alkaliphila sp. nov., a novel anaerobic sulfate-reducing bacterium isolated from terrestrial mud volcano, Taman Peninsula, Russia.</title>
        <authorList>
            <person name="Khomyakova M.A."/>
            <person name="Merkel A.Y."/>
            <person name="Slobodkin A.I."/>
        </authorList>
    </citation>
    <scope>NUCLEOTIDE SEQUENCE</scope>
    <source>
        <strain evidence="10">M08but</strain>
    </source>
</reference>
<dbReference type="Pfam" id="PF14332">
    <property type="entry name" value="DUF4388"/>
    <property type="match status" value="1"/>
</dbReference>
<keyword evidence="5" id="KW-0406">Ion transport</keyword>
<evidence type="ECO:0000256" key="4">
    <source>
        <dbReference type="ARBA" id="ARBA00022989"/>
    </source>
</evidence>
<dbReference type="Gene3D" id="2.60.120.10">
    <property type="entry name" value="Jelly Rolls"/>
    <property type="match status" value="1"/>
</dbReference>
<dbReference type="CDD" id="cd00038">
    <property type="entry name" value="CAP_ED"/>
    <property type="match status" value="1"/>
</dbReference>
<keyword evidence="8" id="KW-0407">Ion channel</keyword>
<dbReference type="SMART" id="SM00100">
    <property type="entry name" value="cNMP"/>
    <property type="match status" value="1"/>
</dbReference>
<evidence type="ECO:0000256" key="6">
    <source>
        <dbReference type="ARBA" id="ARBA00023136"/>
    </source>
</evidence>
<keyword evidence="7" id="KW-1071">Ligand-gated ion channel</keyword>
<keyword evidence="4" id="KW-1133">Transmembrane helix</keyword>
<accession>A0AA41R6H5</accession>
<organism evidence="10 11">
    <name type="scientific">Desulfatitalea alkaliphila</name>
    <dbReference type="NCBI Taxonomy" id="2929485"/>
    <lineage>
        <taxon>Bacteria</taxon>
        <taxon>Pseudomonadati</taxon>
        <taxon>Thermodesulfobacteriota</taxon>
        <taxon>Desulfobacteria</taxon>
        <taxon>Desulfobacterales</taxon>
        <taxon>Desulfosarcinaceae</taxon>
        <taxon>Desulfatitalea</taxon>
    </lineage>
</organism>
<dbReference type="InterPro" id="IPR018488">
    <property type="entry name" value="cNMP-bd_CS"/>
</dbReference>
<evidence type="ECO:0000256" key="3">
    <source>
        <dbReference type="ARBA" id="ARBA00022692"/>
    </source>
</evidence>
<sequence>MSFTEAIFRVVDVSGCPFYQEGDEFKITGNALLLEHNKGSKFISTVIIDMPPKRRECRTLITALTRILVEHERVDRIPDRVVSCGKCQGEIKLEHKKGVAIALVEDIKQHGTDVATIAAILSNFSIFKTLDERSLRDFVSLLRLKKYRPGETIISKGDLGKNLYIILSGVVNVMDQDGISITKLRNGEVFGEMSLISGDPVGATIKVVEPTTVLFIKGQDFLKVLNRFPSLQMYFARLLSRRLARSNVMISKEFSSGMTGTLSQMPPVELFQTLNYNQKTGTLRLNLPKGPATILFRGGAVVEAAYGRQIDKEAFFGILSEKQGRFQFVPGLTEQQMALPELGMFMELLMEGLRKLDEAVQA</sequence>
<evidence type="ECO:0000256" key="7">
    <source>
        <dbReference type="ARBA" id="ARBA00023286"/>
    </source>
</evidence>
<dbReference type="GO" id="GO:0005221">
    <property type="term" value="F:intracellularly cyclic nucleotide-activated monoatomic cation channel activity"/>
    <property type="evidence" value="ECO:0007669"/>
    <property type="project" value="InterPro"/>
</dbReference>
<protein>
    <submittedName>
        <fullName evidence="10">Cyclic nucleotide-binding domain-containing protein</fullName>
    </submittedName>
</protein>
<dbReference type="GO" id="GO:0016020">
    <property type="term" value="C:membrane"/>
    <property type="evidence" value="ECO:0007669"/>
    <property type="project" value="UniProtKB-SubCell"/>
</dbReference>
<keyword evidence="3" id="KW-0812">Transmembrane</keyword>
<dbReference type="GO" id="GO:0044877">
    <property type="term" value="F:protein-containing complex binding"/>
    <property type="evidence" value="ECO:0007669"/>
    <property type="project" value="TreeGrafter"/>
</dbReference>
<evidence type="ECO:0000313" key="11">
    <source>
        <dbReference type="Proteomes" id="UP001165427"/>
    </source>
</evidence>
<comment type="caution">
    <text evidence="10">The sequence shown here is derived from an EMBL/GenBank/DDBJ whole genome shotgun (WGS) entry which is preliminary data.</text>
</comment>
<dbReference type="PANTHER" id="PTHR45638">
    <property type="entry name" value="CYCLIC NUCLEOTIDE-GATED CATION CHANNEL SUBUNIT A"/>
    <property type="match status" value="1"/>
</dbReference>